<dbReference type="SUPFAM" id="SSF52266">
    <property type="entry name" value="SGNH hydrolase"/>
    <property type="match status" value="1"/>
</dbReference>
<dbReference type="InterPro" id="IPR036514">
    <property type="entry name" value="SGNH_hydro_sf"/>
</dbReference>
<feature type="domain" description="SGNH hydrolase-type esterase" evidence="1">
    <location>
        <begin position="20"/>
        <end position="195"/>
    </location>
</feature>
<dbReference type="EMBL" id="BAABHC010000029">
    <property type="protein sequence ID" value="GAA4441379.1"/>
    <property type="molecule type" value="Genomic_DNA"/>
</dbReference>
<dbReference type="CDD" id="cd01834">
    <property type="entry name" value="SGNH_hydrolase_like_2"/>
    <property type="match status" value="1"/>
</dbReference>
<dbReference type="PANTHER" id="PTHR14209">
    <property type="entry name" value="ISOAMYL ACETATE-HYDROLYZING ESTERASE 1"/>
    <property type="match status" value="1"/>
</dbReference>
<dbReference type="Pfam" id="PF13472">
    <property type="entry name" value="Lipase_GDSL_2"/>
    <property type="match status" value="1"/>
</dbReference>
<keyword evidence="3" id="KW-1185">Reference proteome</keyword>
<name>A0ABP8M1S6_9BACT</name>
<evidence type="ECO:0000313" key="3">
    <source>
        <dbReference type="Proteomes" id="UP001500552"/>
    </source>
</evidence>
<accession>A0ABP8M1S6</accession>
<proteinExistence type="predicted"/>
<dbReference type="Proteomes" id="UP001500552">
    <property type="component" value="Unassembled WGS sequence"/>
</dbReference>
<evidence type="ECO:0000259" key="1">
    <source>
        <dbReference type="Pfam" id="PF13472"/>
    </source>
</evidence>
<organism evidence="2 3">
    <name type="scientific">Pontibacter saemangeumensis</name>
    <dbReference type="NCBI Taxonomy" id="1084525"/>
    <lineage>
        <taxon>Bacteria</taxon>
        <taxon>Pseudomonadati</taxon>
        <taxon>Bacteroidota</taxon>
        <taxon>Cytophagia</taxon>
        <taxon>Cytophagales</taxon>
        <taxon>Hymenobacteraceae</taxon>
        <taxon>Pontibacter</taxon>
    </lineage>
</organism>
<comment type="caution">
    <text evidence="2">The sequence shown here is derived from an EMBL/GenBank/DDBJ whole genome shotgun (WGS) entry which is preliminary data.</text>
</comment>
<dbReference type="PANTHER" id="PTHR14209:SF19">
    <property type="entry name" value="ISOAMYL ACETATE-HYDROLYZING ESTERASE 1 HOMOLOG"/>
    <property type="match status" value="1"/>
</dbReference>
<reference evidence="3" key="1">
    <citation type="journal article" date="2019" name="Int. J. Syst. Evol. Microbiol.">
        <title>The Global Catalogue of Microorganisms (GCM) 10K type strain sequencing project: providing services to taxonomists for standard genome sequencing and annotation.</title>
        <authorList>
            <consortium name="The Broad Institute Genomics Platform"/>
            <consortium name="The Broad Institute Genome Sequencing Center for Infectious Disease"/>
            <person name="Wu L."/>
            <person name="Ma J."/>
        </authorList>
    </citation>
    <scope>NUCLEOTIDE SEQUENCE [LARGE SCALE GENOMIC DNA]</scope>
    <source>
        <strain evidence="3">JCM 17926</strain>
    </source>
</reference>
<dbReference type="InterPro" id="IPR013830">
    <property type="entry name" value="SGNH_hydro"/>
</dbReference>
<dbReference type="InterPro" id="IPR045136">
    <property type="entry name" value="Iah1-like"/>
</dbReference>
<sequence length="384" mass="42722">MAEAADAAFELQDGDRVVFVGNSLFENELPYGYLEYALTTRWPHRNVTYRNIGWSGDTVWGEARSYISSPSTYDLLIEQLTKAEPTIVFIAYGANEALEGEAGLPHFKQGLNQLLDKVDQLGAKAILLSPVPVIAAGTTENLKERNAMLELYAAAIAKTASERGLRFIDVFKPLLERRKHATLSDNGYHLNENGYYHLAATLEQGLGLAPRTNESVRLNVSKHAVEATGPAKVLDAGKDSGIIKFSIDEAFLPLPLPEQEGATANNARVFRISGLKRGKYTLSTDNFQMITASANEWNEGIEIPLGASFSQASQLREKIVKKNELFFHQYRPLNRTYIVGFRSHEQGRHAKGLEELSVIITWLEGQIARDRVPASKVYQLTRTR</sequence>
<gene>
    <name evidence="2" type="ORF">GCM10023188_39830</name>
</gene>
<protein>
    <recommendedName>
        <fullName evidence="1">SGNH hydrolase-type esterase domain-containing protein</fullName>
    </recommendedName>
</protein>
<dbReference type="Gene3D" id="3.40.50.1110">
    <property type="entry name" value="SGNH hydrolase"/>
    <property type="match status" value="1"/>
</dbReference>
<evidence type="ECO:0000313" key="2">
    <source>
        <dbReference type="EMBL" id="GAA4441379.1"/>
    </source>
</evidence>